<name>A0A0D6DWL5_9LACT</name>
<dbReference type="KEGG" id="lpk:LACPI_0949"/>
<accession>A0A0D6DWL5</accession>
<dbReference type="HOGENOM" id="CLU_3100211_0_0_9"/>
<gene>
    <name evidence="1" type="ORF">LACPI_0949</name>
</gene>
<evidence type="ECO:0000313" key="1">
    <source>
        <dbReference type="EMBL" id="CEN28149.1"/>
    </source>
</evidence>
<proteinExistence type="predicted"/>
<dbReference type="RefSeq" id="WP_157761120.1">
    <property type="nucleotide sequence ID" value="NZ_LN774769.1"/>
</dbReference>
<dbReference type="Proteomes" id="UP000033166">
    <property type="component" value="Chromosome I"/>
</dbReference>
<evidence type="ECO:0000313" key="2">
    <source>
        <dbReference type="Proteomes" id="UP000033166"/>
    </source>
</evidence>
<dbReference type="AlphaFoldDB" id="A0A0D6DWL5"/>
<dbReference type="EMBL" id="LN774769">
    <property type="protein sequence ID" value="CEN28149.1"/>
    <property type="molecule type" value="Genomic_DNA"/>
</dbReference>
<sequence>MINISNRIWIEKKVETLKAKYTITSMAFVKIRNDDTEDELEFTPQLRSKKI</sequence>
<reference evidence="2" key="1">
    <citation type="submission" date="2015-01" db="EMBL/GenBank/DDBJ databases">
        <authorList>
            <person name="Andreevskaya M."/>
        </authorList>
    </citation>
    <scope>NUCLEOTIDE SEQUENCE [LARGE SCALE GENOMIC DNA]</scope>
    <source>
        <strain evidence="2">MKFS47</strain>
    </source>
</reference>
<protein>
    <submittedName>
        <fullName evidence="1">Uncharacterized protein</fullName>
    </submittedName>
</protein>
<organism evidence="1 2">
    <name type="scientific">Pseudolactococcus piscium MKFS47</name>
    <dbReference type="NCBI Taxonomy" id="297352"/>
    <lineage>
        <taxon>Bacteria</taxon>
        <taxon>Bacillati</taxon>
        <taxon>Bacillota</taxon>
        <taxon>Bacilli</taxon>
        <taxon>Lactobacillales</taxon>
        <taxon>Streptococcaceae</taxon>
        <taxon>Pseudolactococcus</taxon>
    </lineage>
</organism>